<dbReference type="EMBL" id="JACIJM010000005">
    <property type="protein sequence ID" value="MBB5722624.1"/>
    <property type="molecule type" value="Genomic_DNA"/>
</dbReference>
<dbReference type="Pfam" id="PF01261">
    <property type="entry name" value="AP_endonuc_2"/>
    <property type="match status" value="1"/>
</dbReference>
<evidence type="ECO:0000313" key="5">
    <source>
        <dbReference type="EMBL" id="MBB5722624.1"/>
    </source>
</evidence>
<accession>A0A7W9BM82</accession>
<keyword evidence="1 2" id="KW-0413">Isomerase</keyword>
<evidence type="ECO:0000256" key="3">
    <source>
        <dbReference type="PIRSR" id="PIRSR006241-50"/>
    </source>
</evidence>
<name>A0A7W9BM82_9RHOB</name>
<comment type="caution">
    <text evidence="5">The sequence shown here is derived from an EMBL/GenBank/DDBJ whole genome shotgun (WGS) entry which is preliminary data.</text>
</comment>
<feature type="active site" description="Proton donor/acceptor" evidence="3">
    <location>
        <position position="235"/>
    </location>
</feature>
<evidence type="ECO:0000259" key="4">
    <source>
        <dbReference type="Pfam" id="PF01261"/>
    </source>
</evidence>
<dbReference type="InterPro" id="IPR013022">
    <property type="entry name" value="Xyl_isomerase-like_TIM-brl"/>
</dbReference>
<dbReference type="EC" id="5.3.1.22" evidence="5"/>
<evidence type="ECO:0000256" key="1">
    <source>
        <dbReference type="ARBA" id="ARBA00023235"/>
    </source>
</evidence>
<sequence length="250" mass="27608">MIKYCANLSTLFPELPFLERFGAARSAGFGAVEVLFPYDHPVPDMLDMLGRNEQSLAMITCPPPNYTGGERGFAAVPGREARFQQDFRRTLRYAKALGAKHIHIMAGAAAGPDALATFVANLRWATAFAPEQSLTIEPMANIAVPGYFLNDYVQALEIIKEVRAPHLGIQFDTWHAFQIHGNVGDIWAHVKNYVTHVQFAQSPSRNSPDVAGDIDFTSFMKQIKKDGYKGWVSGEYTPDGLTGSSLNWKA</sequence>
<dbReference type="Gene3D" id="3.20.20.150">
    <property type="entry name" value="Divalent-metal-dependent TIM barrel enzymes"/>
    <property type="match status" value="1"/>
</dbReference>
<organism evidence="5 6">
    <name type="scientific">Yoonia ponticola</name>
    <dbReference type="NCBI Taxonomy" id="1524255"/>
    <lineage>
        <taxon>Bacteria</taxon>
        <taxon>Pseudomonadati</taxon>
        <taxon>Pseudomonadota</taxon>
        <taxon>Alphaproteobacteria</taxon>
        <taxon>Rhodobacterales</taxon>
        <taxon>Paracoccaceae</taxon>
        <taxon>Yoonia</taxon>
    </lineage>
</organism>
<dbReference type="InterPro" id="IPR050417">
    <property type="entry name" value="Sugar_Epim/Isomerase"/>
</dbReference>
<dbReference type="SUPFAM" id="SSF51658">
    <property type="entry name" value="Xylose isomerase-like"/>
    <property type="match status" value="1"/>
</dbReference>
<dbReference type="RefSeq" id="WP_183529044.1">
    <property type="nucleotide sequence ID" value="NZ_JACIJM010000005.1"/>
</dbReference>
<protein>
    <submittedName>
        <fullName evidence="5">Hydroxypyruvate isomerase</fullName>
        <ecNumber evidence="5">5.3.1.22</ecNumber>
    </submittedName>
</protein>
<proteinExistence type="inferred from homology"/>
<gene>
    <name evidence="5" type="ORF">FHS72_002250</name>
</gene>
<dbReference type="PIRSF" id="PIRSF006241">
    <property type="entry name" value="HyI"/>
    <property type="match status" value="1"/>
</dbReference>
<dbReference type="InterPro" id="IPR026040">
    <property type="entry name" value="HyI-like"/>
</dbReference>
<comment type="similarity">
    <text evidence="2">Belongs to the hyi family.</text>
</comment>
<dbReference type="Proteomes" id="UP000535415">
    <property type="component" value="Unassembled WGS sequence"/>
</dbReference>
<dbReference type="InterPro" id="IPR036237">
    <property type="entry name" value="Xyl_isomerase-like_sf"/>
</dbReference>
<keyword evidence="6" id="KW-1185">Reference proteome</keyword>
<dbReference type="GO" id="GO:0008903">
    <property type="term" value="F:hydroxypyruvate isomerase activity"/>
    <property type="evidence" value="ECO:0007669"/>
    <property type="project" value="UniProtKB-EC"/>
</dbReference>
<evidence type="ECO:0000313" key="6">
    <source>
        <dbReference type="Proteomes" id="UP000535415"/>
    </source>
</evidence>
<keyword evidence="5" id="KW-0670">Pyruvate</keyword>
<feature type="domain" description="Xylose isomerase-like TIM barrel" evidence="4">
    <location>
        <begin position="22"/>
        <end position="248"/>
    </location>
</feature>
<evidence type="ECO:0000256" key="2">
    <source>
        <dbReference type="PIRNR" id="PIRNR006241"/>
    </source>
</evidence>
<dbReference type="PANTHER" id="PTHR43489">
    <property type="entry name" value="ISOMERASE"/>
    <property type="match status" value="1"/>
</dbReference>
<dbReference type="GO" id="GO:0046487">
    <property type="term" value="P:glyoxylate metabolic process"/>
    <property type="evidence" value="ECO:0007669"/>
    <property type="project" value="TreeGrafter"/>
</dbReference>
<reference evidence="5 6" key="1">
    <citation type="submission" date="2020-08" db="EMBL/GenBank/DDBJ databases">
        <title>Genomic Encyclopedia of Type Strains, Phase IV (KMG-IV): sequencing the most valuable type-strain genomes for metagenomic binning, comparative biology and taxonomic classification.</title>
        <authorList>
            <person name="Goeker M."/>
        </authorList>
    </citation>
    <scope>NUCLEOTIDE SEQUENCE [LARGE SCALE GENOMIC DNA]</scope>
    <source>
        <strain evidence="5 6">DSM 101064</strain>
    </source>
</reference>
<feature type="active site" description="Proton donor/acceptor" evidence="3">
    <location>
        <position position="137"/>
    </location>
</feature>
<dbReference type="PANTHER" id="PTHR43489:SF6">
    <property type="entry name" value="HYDROXYPYRUVATE ISOMERASE-RELATED"/>
    <property type="match status" value="1"/>
</dbReference>
<dbReference type="AlphaFoldDB" id="A0A7W9BM82"/>